<dbReference type="RefSeq" id="WP_100713951.1">
    <property type="nucleotide sequence ID" value="NZ_NPDZ01000004.1"/>
</dbReference>
<evidence type="ECO:0000313" key="1">
    <source>
        <dbReference type="EMBL" id="PJZ69668.1"/>
    </source>
</evidence>
<dbReference type="AlphaFoldDB" id="A0A2M9ZNS7"/>
<evidence type="ECO:0000313" key="2">
    <source>
        <dbReference type="EMBL" id="PJZ73655.1"/>
    </source>
</evidence>
<comment type="caution">
    <text evidence="2">The sequence shown here is derived from an EMBL/GenBank/DDBJ whole genome shotgun (WGS) entry which is preliminary data.</text>
</comment>
<sequence length="61" mass="6366">MNGCTRTDWADAAYNATLDLFVAVGKDVSGMIGSAHSPSTAADWQLTNTGLSGRIHAIISK</sequence>
<proteinExistence type="predicted"/>
<dbReference type="EMBL" id="NPDZ01000004">
    <property type="protein sequence ID" value="PJZ73655.1"/>
    <property type="molecule type" value="Genomic_DNA"/>
</dbReference>
<evidence type="ECO:0000313" key="3">
    <source>
        <dbReference type="Proteomes" id="UP000231962"/>
    </source>
</evidence>
<dbReference type="EMBL" id="NPDY01000008">
    <property type="protein sequence ID" value="PJZ69668.1"/>
    <property type="molecule type" value="Genomic_DNA"/>
</dbReference>
<protein>
    <submittedName>
        <fullName evidence="2">Uncharacterized protein</fullName>
    </submittedName>
</protein>
<reference evidence="3 4" key="1">
    <citation type="submission" date="2017-07" db="EMBL/GenBank/DDBJ databases">
        <title>Leptospira spp. isolated from tropical soils.</title>
        <authorList>
            <person name="Thibeaux R."/>
            <person name="Iraola G."/>
            <person name="Ferres I."/>
            <person name="Bierque E."/>
            <person name="Girault D."/>
            <person name="Soupe-Gilbert M.-E."/>
            <person name="Picardeau M."/>
            <person name="Goarant C."/>
        </authorList>
    </citation>
    <scope>NUCLEOTIDE SEQUENCE [LARGE SCALE GENOMIC DNA]</scope>
    <source>
        <strain evidence="2 4">FH1-B-B1</strain>
        <strain evidence="1 3">FH1-B-C1</strain>
    </source>
</reference>
<organism evidence="2 4">
    <name type="scientific">Leptospira perolatii</name>
    <dbReference type="NCBI Taxonomy" id="2023191"/>
    <lineage>
        <taxon>Bacteria</taxon>
        <taxon>Pseudomonadati</taxon>
        <taxon>Spirochaetota</taxon>
        <taxon>Spirochaetia</taxon>
        <taxon>Leptospirales</taxon>
        <taxon>Leptospiraceae</taxon>
        <taxon>Leptospira</taxon>
    </lineage>
</organism>
<accession>A0A2M9ZNS7</accession>
<evidence type="ECO:0000313" key="4">
    <source>
        <dbReference type="Proteomes" id="UP000231990"/>
    </source>
</evidence>
<dbReference type="Proteomes" id="UP000231990">
    <property type="component" value="Unassembled WGS sequence"/>
</dbReference>
<name>A0A2M9ZNS7_9LEPT</name>
<gene>
    <name evidence="1" type="ORF">CH360_10365</name>
    <name evidence="2" type="ORF">CH373_09220</name>
</gene>
<keyword evidence="3" id="KW-1185">Reference proteome</keyword>
<dbReference type="Proteomes" id="UP000231962">
    <property type="component" value="Unassembled WGS sequence"/>
</dbReference>